<feature type="compositionally biased region" description="Low complexity" evidence="2">
    <location>
        <begin position="298"/>
        <end position="308"/>
    </location>
</feature>
<feature type="compositionally biased region" description="Basic and acidic residues" evidence="2">
    <location>
        <begin position="1047"/>
        <end position="1062"/>
    </location>
</feature>
<feature type="region of interest" description="Disordered" evidence="2">
    <location>
        <begin position="1859"/>
        <end position="1891"/>
    </location>
</feature>
<feature type="compositionally biased region" description="Basic residues" evidence="2">
    <location>
        <begin position="282"/>
        <end position="297"/>
    </location>
</feature>
<feature type="compositionally biased region" description="Polar residues" evidence="2">
    <location>
        <begin position="1453"/>
        <end position="1473"/>
    </location>
</feature>
<feature type="region of interest" description="Disordered" evidence="2">
    <location>
        <begin position="1374"/>
        <end position="1473"/>
    </location>
</feature>
<feature type="region of interest" description="Disordered" evidence="2">
    <location>
        <begin position="34"/>
        <end position="269"/>
    </location>
</feature>
<reference evidence="3" key="1">
    <citation type="submission" date="2022-08" db="UniProtKB">
        <authorList>
            <consortium name="EnsemblMetazoa"/>
        </authorList>
    </citation>
    <scope>IDENTIFICATION</scope>
    <source>
        <strain evidence="3">EBRO</strain>
    </source>
</reference>
<feature type="compositionally biased region" description="Polar residues" evidence="2">
    <location>
        <begin position="1064"/>
        <end position="1079"/>
    </location>
</feature>
<organism evidence="3">
    <name type="scientific">Anopheles atroparvus</name>
    <name type="common">European mosquito</name>
    <dbReference type="NCBI Taxonomy" id="41427"/>
    <lineage>
        <taxon>Eukaryota</taxon>
        <taxon>Metazoa</taxon>
        <taxon>Ecdysozoa</taxon>
        <taxon>Arthropoda</taxon>
        <taxon>Hexapoda</taxon>
        <taxon>Insecta</taxon>
        <taxon>Pterygota</taxon>
        <taxon>Neoptera</taxon>
        <taxon>Endopterygota</taxon>
        <taxon>Diptera</taxon>
        <taxon>Nematocera</taxon>
        <taxon>Culicoidea</taxon>
        <taxon>Culicidae</taxon>
        <taxon>Anophelinae</taxon>
        <taxon>Anopheles</taxon>
    </lineage>
</organism>
<dbReference type="VEuPathDB" id="VectorBase:AATE007103"/>
<feature type="region of interest" description="Disordered" evidence="2">
    <location>
        <begin position="1167"/>
        <end position="1212"/>
    </location>
</feature>
<feature type="compositionally biased region" description="Basic residues" evidence="2">
    <location>
        <begin position="524"/>
        <end position="535"/>
    </location>
</feature>
<evidence type="ECO:0000256" key="2">
    <source>
        <dbReference type="SAM" id="MobiDB-lite"/>
    </source>
</evidence>
<keyword evidence="1" id="KW-0175">Coiled coil</keyword>
<feature type="compositionally biased region" description="Basic and acidic residues" evidence="2">
    <location>
        <begin position="227"/>
        <end position="241"/>
    </location>
</feature>
<feature type="compositionally biased region" description="Polar residues" evidence="2">
    <location>
        <begin position="1175"/>
        <end position="1184"/>
    </location>
</feature>
<feature type="region of interest" description="Disordered" evidence="2">
    <location>
        <begin position="1706"/>
        <end position="1733"/>
    </location>
</feature>
<feature type="compositionally biased region" description="Basic and acidic residues" evidence="2">
    <location>
        <begin position="180"/>
        <end position="200"/>
    </location>
</feature>
<feature type="compositionally biased region" description="Polar residues" evidence="2">
    <location>
        <begin position="160"/>
        <end position="171"/>
    </location>
</feature>
<feature type="compositionally biased region" description="Polar residues" evidence="2">
    <location>
        <begin position="588"/>
        <end position="600"/>
    </location>
</feature>
<feature type="region of interest" description="Disordered" evidence="2">
    <location>
        <begin position="1761"/>
        <end position="1804"/>
    </location>
</feature>
<feature type="compositionally biased region" description="Polar residues" evidence="2">
    <location>
        <begin position="309"/>
        <end position="327"/>
    </location>
</feature>
<protein>
    <recommendedName>
        <fullName evidence="4">HP domain-containing protein</fullName>
    </recommendedName>
</protein>
<evidence type="ECO:0000313" key="3">
    <source>
        <dbReference type="EnsemblMetazoa" id="AATE007103-PA.1"/>
    </source>
</evidence>
<feature type="region of interest" description="Disordered" evidence="2">
    <location>
        <begin position="282"/>
        <end position="341"/>
    </location>
</feature>
<feature type="compositionally biased region" description="Polar residues" evidence="2">
    <location>
        <begin position="1859"/>
        <end position="1868"/>
    </location>
</feature>
<feature type="compositionally biased region" description="Low complexity" evidence="2">
    <location>
        <begin position="984"/>
        <end position="998"/>
    </location>
</feature>
<feature type="coiled-coil region" evidence="1">
    <location>
        <begin position="816"/>
        <end position="847"/>
    </location>
</feature>
<feature type="region of interest" description="Disordered" evidence="2">
    <location>
        <begin position="455"/>
        <end position="638"/>
    </location>
</feature>
<feature type="compositionally biased region" description="Pro residues" evidence="2">
    <location>
        <begin position="912"/>
        <end position="927"/>
    </location>
</feature>
<dbReference type="STRING" id="41427.A0A182IX01"/>
<feature type="compositionally biased region" description="Acidic residues" evidence="2">
    <location>
        <begin position="1723"/>
        <end position="1733"/>
    </location>
</feature>
<feature type="compositionally biased region" description="Polar residues" evidence="2">
    <location>
        <begin position="1877"/>
        <end position="1891"/>
    </location>
</feature>
<feature type="region of interest" description="Disordered" evidence="2">
    <location>
        <begin position="381"/>
        <end position="401"/>
    </location>
</feature>
<feature type="coiled-coil region" evidence="1">
    <location>
        <begin position="681"/>
        <end position="708"/>
    </location>
</feature>
<feature type="compositionally biased region" description="Low complexity" evidence="2">
    <location>
        <begin position="1089"/>
        <end position="1132"/>
    </location>
</feature>
<feature type="compositionally biased region" description="Low complexity" evidence="2">
    <location>
        <begin position="1773"/>
        <end position="1787"/>
    </location>
</feature>
<evidence type="ECO:0000256" key="1">
    <source>
        <dbReference type="SAM" id="Coils"/>
    </source>
</evidence>
<feature type="compositionally biased region" description="Polar residues" evidence="2">
    <location>
        <begin position="1403"/>
        <end position="1414"/>
    </location>
</feature>
<feature type="compositionally biased region" description="Low complexity" evidence="2">
    <location>
        <begin position="485"/>
        <end position="514"/>
    </location>
</feature>
<feature type="region of interest" description="Disordered" evidence="2">
    <location>
        <begin position="1315"/>
        <end position="1335"/>
    </location>
</feature>
<feature type="region of interest" description="Disordered" evidence="2">
    <location>
        <begin position="974"/>
        <end position="1007"/>
    </location>
</feature>
<feature type="region of interest" description="Disordered" evidence="2">
    <location>
        <begin position="903"/>
        <end position="950"/>
    </location>
</feature>
<feature type="compositionally biased region" description="Low complexity" evidence="2">
    <location>
        <begin position="536"/>
        <end position="552"/>
    </location>
</feature>
<evidence type="ECO:0008006" key="4">
    <source>
        <dbReference type="Google" id="ProtNLM"/>
    </source>
</evidence>
<dbReference type="EnsemblMetazoa" id="AATE007103-RA">
    <property type="protein sequence ID" value="AATE007103-PA.1"/>
    <property type="gene ID" value="AATE007103"/>
</dbReference>
<sequence>MSNEGFFLLQTVQTASPWRPQLPLPKDITVHVQQQQKQQDMEKAPIAAAKGGKDKKWSLGSLFRKKKKDVDTDSSSEEDRKAGFVPVKGTQTGTLNGKRKKRSSRLLGAGFDHIVVNPQPPPTPQHQQHLHPHTVQHQQQHHLQQQLQHQNQYGFRESDSINSIDPYTGNGSLDRRGRKTDRASRHSKERQSSSDEESHRSSSMSRFRSDDSLGNHSAGSHRKSRTARTERYLKRMSRDDGNSPQMSGSGPAVSRWHTQPISPSMVHGGSVHSMDVAYRRHPQQHLHHHHHPHHQHHQQQQQQQQHQLSTYPSGSHPNLRNSASLTNVPHHFHPTGSSPSYAHQLQLAYGSPSPHQQHANAPNAGAVTYENSFYIQSKASTMRDAIRSPPPIPPRDPQRRLTIGHTNEARPVSYAFDRYHQTLAGPGQQNIWQPNGKCNSEDRLWGAVSSMAQVQRTPPPNPTHHGSMGFVNAHTVTPPRASSVQPAEVQQQQQHKQRYISRQQQPSVTSVVQPPSTPPSNVAYHHHQHHQHQQQHYRQTQPVTPPQNTNTVEYRYVTDVTPRSRKPIQIQDRTFEPYEPKVSPLPAPTTNTGSESSLAYSGTPTPSGGRGSTTRSLTQATSSESMTGTRSTPQQSASAFWRRIEEEQNGVTIRRGRATERRPGVAGAALASRSVSTSRALEIMNRRNQELTRELDTLLDDKQMRRDEVEDAAGVDNIVSGRLYLRQKADGGTSRAKSNEKLYEVKVKTNRAPADGVPAKAGNKYDEHVAKAVAKGGPGSQGYRRYGDDLVQPPVGLKDSGPPAPPMRTISKRNSCSEEELARKRKSANLEEAINELEAIYKSLKLSDEDLLERAEQRDLPTPTGFSQRARIYRYDAEGDEERAKPEPDLQLDDLNYRSIKRANSSTKAPETQPPFGIPVGPIPPSPSTDYLTVQPPVKQNKPRFLPQRSPDLVADDLAFRQLRKDKDLLASIDRPATVRHVPTSAANNGSGNTSSGSEDSRPKRSLSSNIYSQIQRDAAKPSGGNLEDYYKIELYAKSLREANTPNRERAKEVTPVKDAGQKLKSSSTVRPKSSTTPPKENRGAVFNLPSTLKSSSSGSPPKSPKTIDGGSPSGGSSSAAATPTPRPRSGTEPVIVGAKHKAEFEEILNAIALEAQCTSEKLGADLAELRRETQSVSSGTSPETKPKAKAIAPSRPIASQKANDAARQRQSNEIDEIAQAAKYCEQMLRDVIEEAPKKTKEKPAAHVGKLATSASVAVPMNVRTVVEVQPVEPPTIVEPKEVAGSVPDLGGLIQQLTPAGSFETLSKRCQEQLSELELETDEPEDERVKSSIERDYDNLVESIAAAPFESDSDKKSTEEEIDQIMKECGIDIEVSPCPTDHHPAVKSVQKVPASAQADLNDLPNSEPKSSSETDPAYPKSSSSKSALSDTQPPPRSSVSSSPPGGRDGRNGASRSPPVSSVRLTPSDTESQYNSSEELAMIFGIKSPTPSAPSHTATDEHDGGDTIVFSMPVPILTPSSTARNEPTSTVESVCRSASTTTNSIACNNVTTNHTDTITSHSVESAATEDRLSTDNSIGSFYLRSSTFGNHLLHSLDTIHEDLAEELLEETNAADVDSTTTDSGNVSLNDFGSEFGSCTGAGGGGGSGTPLERKVTFVNEVQIGPGGYYPFRSVLQIPEIFIEDVSSEQAAEDDDGVEVLQEVEPVETELKHEPQEEQNQSEEPGCETDVEDPPVETFEELERHDTERRQMEALLARDLLQRRARGDGNGNRGSSGSSCVGSSSSNSSVGGGPTKRKSSSSSLVQPQHVVLACADETELHPSTTESSSILSLSVKTTAGRHLLPCVGGTETVDAGVTEASHATVSTGSHQADPPDSKASGSQEVTKATRNLNRDSSGALQNLCFCLL</sequence>
<accession>A0A182IX01</accession>
<feature type="region of interest" description="Disordered" evidence="2">
    <location>
        <begin position="1044"/>
        <end position="1138"/>
    </location>
</feature>
<feature type="compositionally biased region" description="Acidic residues" evidence="2">
    <location>
        <begin position="1315"/>
        <end position="1326"/>
    </location>
</feature>
<feature type="compositionally biased region" description="Low complexity" evidence="2">
    <location>
        <begin position="135"/>
        <end position="152"/>
    </location>
</feature>
<feature type="compositionally biased region" description="Polar residues" evidence="2">
    <location>
        <begin position="617"/>
        <end position="638"/>
    </location>
</feature>
<name>A0A182IX01_ANOAO</name>
<feature type="compositionally biased region" description="Low complexity" evidence="2">
    <location>
        <begin position="601"/>
        <end position="616"/>
    </location>
</feature>
<proteinExistence type="predicted"/>